<feature type="domain" description="Uncharacterized protein TP-0789" evidence="1">
    <location>
        <begin position="84"/>
        <end position="273"/>
    </location>
</feature>
<name>A0A3B0WHT0_9ZZZZ</name>
<sequence length="275" mass="32061">MFYIKTKITILLLIATTLVSPLSYSETNDEENTAKGLAIAVESDKRDTGFSDQIANMVMELRNKQGDVSTRTIRIKTLEVIGDGDKSLSIFDKPADVKGTAFLTYSHAIKPDEQWLYLPALKRVKRINSKNKSGPFMGSEFAYEDLASQEIKKYTYKYIRDEKIETKEFPDGVDCFVVERYPAYEYSGYTRQLAWVNKDRYVAEKIEFYDRKNDLLKTLTNGSYKQYLSQYWRPNEMFMENHQTGKSTILKWENYQFKTGLTDKDFSRNSLKRAR</sequence>
<organism evidence="2">
    <name type="scientific">hydrothermal vent metagenome</name>
    <dbReference type="NCBI Taxonomy" id="652676"/>
    <lineage>
        <taxon>unclassified sequences</taxon>
        <taxon>metagenomes</taxon>
        <taxon>ecological metagenomes</taxon>
    </lineage>
</organism>
<evidence type="ECO:0000313" key="2">
    <source>
        <dbReference type="EMBL" id="VAW51883.1"/>
    </source>
</evidence>
<dbReference type="EMBL" id="UOFD01000037">
    <property type="protein sequence ID" value="VAW51883.1"/>
    <property type="molecule type" value="Genomic_DNA"/>
</dbReference>
<dbReference type="CDD" id="cd16329">
    <property type="entry name" value="LolA_like"/>
    <property type="match status" value="1"/>
</dbReference>
<evidence type="ECO:0000259" key="1">
    <source>
        <dbReference type="Pfam" id="PF17131"/>
    </source>
</evidence>
<accession>A0A3B0WHT0</accession>
<dbReference type="Pfam" id="PF17131">
    <property type="entry name" value="LolA_like"/>
    <property type="match status" value="1"/>
</dbReference>
<keyword evidence="2" id="KW-0449">Lipoprotein</keyword>
<reference evidence="2" key="1">
    <citation type="submission" date="2018-06" db="EMBL/GenBank/DDBJ databases">
        <authorList>
            <person name="Zhirakovskaya E."/>
        </authorList>
    </citation>
    <scope>NUCLEOTIDE SEQUENCE</scope>
</reference>
<dbReference type="InterPro" id="IPR033399">
    <property type="entry name" value="TP_0789-like"/>
</dbReference>
<proteinExistence type="predicted"/>
<dbReference type="AlphaFoldDB" id="A0A3B0WHT0"/>
<protein>
    <submittedName>
        <fullName evidence="2">Outer membrane lipoprotein-sorting protein</fullName>
    </submittedName>
</protein>
<gene>
    <name evidence="2" type="ORF">MNBD_GAMMA06-2076</name>
</gene>
<dbReference type="Gene3D" id="2.50.20.10">
    <property type="entry name" value="Lipoprotein localisation LolA/LolB/LppX"/>
    <property type="match status" value="1"/>
</dbReference>